<evidence type="ECO:0000313" key="2">
    <source>
        <dbReference type="Proteomes" id="UP000000226"/>
    </source>
</evidence>
<reference evidence="2" key="1">
    <citation type="journal article" date="2014" name="Nat. Genet.">
        <title>A reference genome for common bean and genome-wide analysis of dual domestications.</title>
        <authorList>
            <person name="Schmutz J."/>
            <person name="McClean P.E."/>
            <person name="Mamidi S."/>
            <person name="Wu G.A."/>
            <person name="Cannon S.B."/>
            <person name="Grimwood J."/>
            <person name="Jenkins J."/>
            <person name="Shu S."/>
            <person name="Song Q."/>
            <person name="Chavarro C."/>
            <person name="Torres-Torres M."/>
            <person name="Geffroy V."/>
            <person name="Moghaddam S.M."/>
            <person name="Gao D."/>
            <person name="Abernathy B."/>
            <person name="Barry K."/>
            <person name="Blair M."/>
            <person name="Brick M.A."/>
            <person name="Chovatia M."/>
            <person name="Gepts P."/>
            <person name="Goodstein D.M."/>
            <person name="Gonzales M."/>
            <person name="Hellsten U."/>
            <person name="Hyten D.L."/>
            <person name="Jia G."/>
            <person name="Kelly J.D."/>
            <person name="Kudrna D."/>
            <person name="Lee R."/>
            <person name="Richard M.M."/>
            <person name="Miklas P.N."/>
            <person name="Osorno J.M."/>
            <person name="Rodrigues J."/>
            <person name="Thareau V."/>
            <person name="Urrea C.A."/>
            <person name="Wang M."/>
            <person name="Yu Y."/>
            <person name="Zhang M."/>
            <person name="Wing R.A."/>
            <person name="Cregan P.B."/>
            <person name="Rokhsar D.S."/>
            <person name="Jackson S.A."/>
        </authorList>
    </citation>
    <scope>NUCLEOTIDE SEQUENCE [LARGE SCALE GENOMIC DNA]</scope>
    <source>
        <strain evidence="2">cv. G19833</strain>
    </source>
</reference>
<accession>V7APR4</accession>
<dbReference type="Gramene" id="ESW06186">
    <property type="protein sequence ID" value="ESW06186"/>
    <property type="gene ID" value="PHAVU_010G027400g"/>
</dbReference>
<protein>
    <submittedName>
        <fullName evidence="1">Uncharacterized protein</fullName>
    </submittedName>
</protein>
<dbReference type="AlphaFoldDB" id="V7APR4"/>
<organism evidence="1 2">
    <name type="scientific">Phaseolus vulgaris</name>
    <name type="common">Kidney bean</name>
    <name type="synonym">French bean</name>
    <dbReference type="NCBI Taxonomy" id="3885"/>
    <lineage>
        <taxon>Eukaryota</taxon>
        <taxon>Viridiplantae</taxon>
        <taxon>Streptophyta</taxon>
        <taxon>Embryophyta</taxon>
        <taxon>Tracheophyta</taxon>
        <taxon>Spermatophyta</taxon>
        <taxon>Magnoliopsida</taxon>
        <taxon>eudicotyledons</taxon>
        <taxon>Gunneridae</taxon>
        <taxon>Pentapetalae</taxon>
        <taxon>rosids</taxon>
        <taxon>fabids</taxon>
        <taxon>Fabales</taxon>
        <taxon>Fabaceae</taxon>
        <taxon>Papilionoideae</taxon>
        <taxon>50 kb inversion clade</taxon>
        <taxon>NPAAA clade</taxon>
        <taxon>indigoferoid/millettioid clade</taxon>
        <taxon>Phaseoleae</taxon>
        <taxon>Phaseolus</taxon>
    </lineage>
</organism>
<name>V7APR4_PHAVU</name>
<evidence type="ECO:0000313" key="1">
    <source>
        <dbReference type="EMBL" id="ESW06186.1"/>
    </source>
</evidence>
<dbReference type="SUPFAM" id="SSF52058">
    <property type="entry name" value="L domain-like"/>
    <property type="match status" value="1"/>
</dbReference>
<dbReference type="EMBL" id="CM002297">
    <property type="protein sequence ID" value="ESW06186.1"/>
    <property type="molecule type" value="Genomic_DNA"/>
</dbReference>
<dbReference type="Proteomes" id="UP000000226">
    <property type="component" value="Chromosome 10"/>
</dbReference>
<sequence length="102" mass="12131">MQNMHCQSIRTKVIQRLPTASDFLERYPLEVLTWLKVLNLSHSKKMYKLKFLKTLIVSGCWKIDLMEKDIVRMKSLITIIAENTTVKQMPFSIINPYNFDYF</sequence>
<gene>
    <name evidence="1" type="ORF">PHAVU_010G027400g</name>
</gene>
<proteinExistence type="predicted"/>
<keyword evidence="2" id="KW-1185">Reference proteome</keyword>